<proteinExistence type="predicted"/>
<feature type="domain" description="Sugar phosphate transporter" evidence="7">
    <location>
        <begin position="74"/>
        <end position="375"/>
    </location>
</feature>
<feature type="transmembrane region" description="Helical" evidence="6">
    <location>
        <begin position="301"/>
        <end position="321"/>
    </location>
</feature>
<dbReference type="OrthoDB" id="10261634at2759"/>
<feature type="transmembrane region" description="Helical" evidence="6">
    <location>
        <begin position="140"/>
        <end position="162"/>
    </location>
</feature>
<protein>
    <recommendedName>
        <fullName evidence="7">Sugar phosphate transporter domain-containing protein</fullName>
    </recommendedName>
</protein>
<feature type="transmembrane region" description="Helical" evidence="6">
    <location>
        <begin position="358"/>
        <end position="377"/>
    </location>
</feature>
<feature type="transmembrane region" description="Helical" evidence="6">
    <location>
        <begin position="256"/>
        <end position="281"/>
    </location>
</feature>
<reference evidence="8 9" key="1">
    <citation type="journal article" date="2019" name="Sci. Rep.">
        <title>Comparative genomics of chytrid fungi reveal insights into the obligate biotrophic and pathogenic lifestyle of Synchytrium endobioticum.</title>
        <authorList>
            <person name="van de Vossenberg B.T.L.H."/>
            <person name="Warris S."/>
            <person name="Nguyen H.D.T."/>
            <person name="van Gent-Pelzer M.P.E."/>
            <person name="Joly D.L."/>
            <person name="van de Geest H.C."/>
            <person name="Bonants P.J.M."/>
            <person name="Smith D.S."/>
            <person name="Levesque C.A."/>
            <person name="van der Lee T.A.J."/>
        </authorList>
    </citation>
    <scope>NUCLEOTIDE SEQUENCE [LARGE SCALE GENOMIC DNA]</scope>
    <source>
        <strain evidence="8 9">CBS 675.73</strain>
    </source>
</reference>
<comment type="subcellular location">
    <subcellularLocation>
        <location evidence="1">Membrane</location>
        <topology evidence="1">Multi-pass membrane protein</topology>
    </subcellularLocation>
</comment>
<dbReference type="PANTHER" id="PTHR11132">
    <property type="entry name" value="SOLUTE CARRIER FAMILY 35"/>
    <property type="match status" value="1"/>
</dbReference>
<evidence type="ECO:0000256" key="3">
    <source>
        <dbReference type="ARBA" id="ARBA00022989"/>
    </source>
</evidence>
<feature type="compositionally biased region" description="Polar residues" evidence="5">
    <location>
        <begin position="1"/>
        <end position="13"/>
    </location>
</feature>
<dbReference type="STRING" id="246404.A0A507FBY3"/>
<evidence type="ECO:0000313" key="8">
    <source>
        <dbReference type="EMBL" id="TPX73793.1"/>
    </source>
</evidence>
<feature type="compositionally biased region" description="Low complexity" evidence="5">
    <location>
        <begin position="21"/>
        <end position="35"/>
    </location>
</feature>
<evidence type="ECO:0000313" key="9">
    <source>
        <dbReference type="Proteomes" id="UP000320333"/>
    </source>
</evidence>
<dbReference type="Pfam" id="PF03151">
    <property type="entry name" value="TPT"/>
    <property type="match status" value="1"/>
</dbReference>
<dbReference type="InterPro" id="IPR050186">
    <property type="entry name" value="TPT_transporter"/>
</dbReference>
<name>A0A507FBY3_9FUNG</name>
<evidence type="ECO:0000256" key="4">
    <source>
        <dbReference type="ARBA" id="ARBA00023136"/>
    </source>
</evidence>
<feature type="transmembrane region" description="Helical" evidence="6">
    <location>
        <begin position="71"/>
        <end position="88"/>
    </location>
</feature>
<keyword evidence="9" id="KW-1185">Reference proteome</keyword>
<sequence length="394" mass="42829">MQSSPMRSGNSAPTVVKNPSEETLLDLSSDSDGGESLLNSEFGGRDRKRMRVSGLWSVKRLFRFEGIAENPYALVVFYFFLNLGLTIFNKVILKFFNFNFPWLLTAIHSLGSYLGCIVIIKVVGAVTPEVPLNNRKDQIIVLLFSALYTVNIAVSNISLNMVSLAFHQIVRSTNPAVTIGLERMFLGKWKDGVGYDIFSSLSMVILGVGLATLGDYEFTASGFIATFFGVILSAIKGIATNTLLAGNGLKFHPIELLWRMSGLSCIQCLFISISTGEVAAFRAFLGNRNATGGSTVYSNLHWLYLALAMNGAMAFFLNYVSFSANKKVGALSIAVAGNVKQVMSLGLSVWIFGYVLSLVKGMGILMTLVGGAWYSMIGVNKKKATPSLVQPSRH</sequence>
<accession>A0A507FBY3</accession>
<feature type="transmembrane region" description="Helical" evidence="6">
    <location>
        <begin position="100"/>
        <end position="120"/>
    </location>
</feature>
<dbReference type="GO" id="GO:0016020">
    <property type="term" value="C:membrane"/>
    <property type="evidence" value="ECO:0007669"/>
    <property type="project" value="UniProtKB-SubCell"/>
</dbReference>
<evidence type="ECO:0000256" key="1">
    <source>
        <dbReference type="ARBA" id="ARBA00004141"/>
    </source>
</evidence>
<organism evidence="8 9">
    <name type="scientific">Chytriomyces confervae</name>
    <dbReference type="NCBI Taxonomy" id="246404"/>
    <lineage>
        <taxon>Eukaryota</taxon>
        <taxon>Fungi</taxon>
        <taxon>Fungi incertae sedis</taxon>
        <taxon>Chytridiomycota</taxon>
        <taxon>Chytridiomycota incertae sedis</taxon>
        <taxon>Chytridiomycetes</taxon>
        <taxon>Chytridiales</taxon>
        <taxon>Chytriomycetaceae</taxon>
        <taxon>Chytriomyces</taxon>
    </lineage>
</organism>
<evidence type="ECO:0000256" key="2">
    <source>
        <dbReference type="ARBA" id="ARBA00022692"/>
    </source>
</evidence>
<evidence type="ECO:0000256" key="6">
    <source>
        <dbReference type="SAM" id="Phobius"/>
    </source>
</evidence>
<feature type="transmembrane region" description="Helical" evidence="6">
    <location>
        <begin position="193"/>
        <end position="214"/>
    </location>
</feature>
<evidence type="ECO:0000259" key="7">
    <source>
        <dbReference type="Pfam" id="PF03151"/>
    </source>
</evidence>
<feature type="region of interest" description="Disordered" evidence="5">
    <location>
        <begin position="1"/>
        <end position="35"/>
    </location>
</feature>
<keyword evidence="4 6" id="KW-0472">Membrane</keyword>
<dbReference type="InterPro" id="IPR004853">
    <property type="entry name" value="Sugar_P_trans_dom"/>
</dbReference>
<evidence type="ECO:0000256" key="5">
    <source>
        <dbReference type="SAM" id="MobiDB-lite"/>
    </source>
</evidence>
<dbReference type="AlphaFoldDB" id="A0A507FBY3"/>
<comment type="caution">
    <text evidence="8">The sequence shown here is derived from an EMBL/GenBank/DDBJ whole genome shotgun (WGS) entry which is preliminary data.</text>
</comment>
<dbReference type="EMBL" id="QEAP01000164">
    <property type="protein sequence ID" value="TPX73793.1"/>
    <property type="molecule type" value="Genomic_DNA"/>
</dbReference>
<keyword evidence="3 6" id="KW-1133">Transmembrane helix</keyword>
<feature type="transmembrane region" description="Helical" evidence="6">
    <location>
        <begin position="220"/>
        <end position="244"/>
    </location>
</feature>
<dbReference type="Proteomes" id="UP000320333">
    <property type="component" value="Unassembled WGS sequence"/>
</dbReference>
<keyword evidence="2 6" id="KW-0812">Transmembrane</keyword>
<gene>
    <name evidence="8" type="ORF">CcCBS67573_g04939</name>
</gene>